<gene>
    <name evidence="4" type="ORF">ABG79_00985</name>
</gene>
<keyword evidence="1" id="KW-0732">Signal</keyword>
<reference evidence="4 5" key="1">
    <citation type="submission" date="2015-09" db="EMBL/GenBank/DDBJ databases">
        <title>Draft genome sequence of a Caloramator mitchellensis, a moderate thermophile from the Great Artesian Basin of Australia.</title>
        <authorList>
            <person name="Patel B.K."/>
        </authorList>
    </citation>
    <scope>NUCLEOTIDE SEQUENCE [LARGE SCALE GENOMIC DNA]</scope>
    <source>
        <strain evidence="4 5">VF08</strain>
    </source>
</reference>
<feature type="signal peptide" evidence="1">
    <location>
        <begin position="1"/>
        <end position="24"/>
    </location>
</feature>
<dbReference type="InterPro" id="IPR004843">
    <property type="entry name" value="Calcineurin-like_PHP"/>
</dbReference>
<dbReference type="Gene3D" id="2.60.120.260">
    <property type="entry name" value="Galactose-binding domain-like"/>
    <property type="match status" value="1"/>
</dbReference>
<dbReference type="Gene3D" id="3.60.21.10">
    <property type="match status" value="1"/>
</dbReference>
<dbReference type="PANTHER" id="PTHR40446">
    <property type="entry name" value="N-ACETYLGLUCOSAMINE-1-PHOSPHODIESTER ALPHA-N-ACETYLGLUCOSAMINIDASE"/>
    <property type="match status" value="1"/>
</dbReference>
<dbReference type="SUPFAM" id="SSF49373">
    <property type="entry name" value="Invasin/intimin cell-adhesion fragments"/>
    <property type="match status" value="1"/>
</dbReference>
<dbReference type="Gene3D" id="2.60.40.1080">
    <property type="match status" value="2"/>
</dbReference>
<dbReference type="InterPro" id="IPR029052">
    <property type="entry name" value="Metallo-depent_PP-like"/>
</dbReference>
<feature type="domain" description="Phosphodiester glycosidase" evidence="3">
    <location>
        <begin position="239"/>
        <end position="402"/>
    </location>
</feature>
<dbReference type="OrthoDB" id="9809781at2"/>
<dbReference type="GO" id="GO:0016787">
    <property type="term" value="F:hydrolase activity"/>
    <property type="evidence" value="ECO:0007669"/>
    <property type="project" value="InterPro"/>
</dbReference>
<dbReference type="InterPro" id="IPR018711">
    <property type="entry name" value="NAGPA"/>
</dbReference>
<keyword evidence="5" id="KW-1185">Reference proteome</keyword>
<name>A0A0R3JUE8_CALMK</name>
<feature type="chain" id="PRO_5006441617" evidence="1">
    <location>
        <begin position="25"/>
        <end position="1363"/>
    </location>
</feature>
<dbReference type="Pfam" id="PF00149">
    <property type="entry name" value="Metallophos"/>
    <property type="match status" value="1"/>
</dbReference>
<proteinExistence type="predicted"/>
<dbReference type="SUPFAM" id="SSF56300">
    <property type="entry name" value="Metallo-dependent phosphatases"/>
    <property type="match status" value="1"/>
</dbReference>
<dbReference type="PANTHER" id="PTHR40446:SF2">
    <property type="entry name" value="N-ACETYLGLUCOSAMINE-1-PHOSPHODIESTER ALPHA-N-ACETYLGLUCOSAMINIDASE"/>
    <property type="match status" value="1"/>
</dbReference>
<dbReference type="InterPro" id="IPR008964">
    <property type="entry name" value="Invasin/intimin_cell_adhesion"/>
</dbReference>
<organism evidence="4 5">
    <name type="scientific">Caloramator mitchellensis</name>
    <dbReference type="NCBI Taxonomy" id="908809"/>
    <lineage>
        <taxon>Bacteria</taxon>
        <taxon>Bacillati</taxon>
        <taxon>Bacillota</taxon>
        <taxon>Clostridia</taxon>
        <taxon>Eubacteriales</taxon>
        <taxon>Clostridiaceae</taxon>
        <taxon>Caloramator</taxon>
    </lineage>
</organism>
<sequence length="1363" mass="151651">MTKFKKALTLILSLSILSTNIAYSKIKTNENEIKNIEISKGINYIRKYVESTDRKNMYILTADLSNKGVGIIFSKAKDRVKKSETLTGQIEREILKGNDVVAGINADMFEMSTGFSTGPQITNGEVMTGFSSRSEENIYPVFGIDINGKPFIDKIHMQANLSVNDEKNIAIDNLNREKFKESLILLNYMINDERKIDYKDYYQNGALTLVKGINEPIKLGKEYEGTVVDLGIGKKEIIIPKDAVVIASHGKKFNWVKDNIKVGDKIKFKIDFDKQGIADVIGTYTQIVDDGKALTSQDMIKNGANSNHVSSKRARTAIGITSDNKVVSVVIDAGVNEGYSSDGATYAELGNILKSLGAYDAVVLDGGGSTQMNVKFPGESTLKIVNKLSDGRERALTNAILFVNKTQPSKILEKIVFENSQLLVYKNTKTELKINGYDTNYHKVDLSKAIINWKVEGNIGKVQNGVFIASNKASNGKITAEISGKKSVVDVTVVDKVSEIKIAENGLLLKSGDTKQFSIVAKYNGKTLQIPNEKVSWSVLGGIGSISSKGLFKANKKGTGQIIAKLDDKMDKASVYVDLDELLIDDFEHNDNSRYLAEGLLNADAVITNEKSKQGKYSLKTVFDLNEWDRLDNLTVNTWPTLVDKNDNNISSQYMSYVKPQKISFWAYGEGINGNAYINILDGNENIQKINLNSKIEKGKWTYITADIPDVTLPITFLNIAFTESDKALTGRANIYIDDIKFIYNDINDHNPPQFTSFKPGNIYSNKGRISVKVLDDKSKIDEKSLKVKIDGNIVKPIYDAENNIIYVEAKDLAAGSHTFSVIAADTAGNVSKEMQYTFNVILEEDTKAPVILNVYPVKDAKVLTNYPKISFKIVDDKSGISKNDIFVFLNSKQLKVYYDDDSGYGYALPAAELLEGNQTLTIYAKDKKGNVSDVYVTNFVVNNLRQPKSNEFTIDVFADTHTKYYLNELLDSSSKGTSDLILHVGDIVDSNNKDEWDGVKETLSSYSKQIIAAAGNHDVINGSDNFNSYFGGLSQVYNYGNTIIIKLDSSINNSIKDSDPTQYEFLKEILAKNKKKNIIIMTHIPTRDFINKSYSLKEEDRKLLESILVNYKSKNKDKNILVISGHQHIFKTWTTNGINYLISGNGSGKKYAKMEDGGYLSYTRLSIGNSIVIKNIPIIERIGIMNKFNEPLNKIYLSRGMSNEILAAVDFAYGSYNNIMNSAYLRNVDVKWESEDSNIVAVSNGICYAKNIGNTYIKVTIGDITRRIPVEVTEQVKEFTSIGFKDSLLKVENNKTYNLNLYGFDLYGNAHLIDTSKIKYEMKGKIGTIKQGKITIKAKKGAKSVVTATYGKLKATINLEVR</sequence>
<evidence type="ECO:0000313" key="5">
    <source>
        <dbReference type="Proteomes" id="UP000052015"/>
    </source>
</evidence>
<evidence type="ECO:0000259" key="2">
    <source>
        <dbReference type="Pfam" id="PF00149"/>
    </source>
</evidence>
<dbReference type="RefSeq" id="WP_057977722.1">
    <property type="nucleotide sequence ID" value="NZ_LKHP01000004.1"/>
</dbReference>
<accession>A0A0R3JUE8</accession>
<evidence type="ECO:0000256" key="1">
    <source>
        <dbReference type="SAM" id="SignalP"/>
    </source>
</evidence>
<feature type="domain" description="Calcineurin-like phosphoesterase" evidence="2">
    <location>
        <begin position="954"/>
        <end position="1130"/>
    </location>
</feature>
<dbReference type="Pfam" id="PF09992">
    <property type="entry name" value="NAGPA"/>
    <property type="match status" value="1"/>
</dbReference>
<comment type="caution">
    <text evidence="4">The sequence shown here is derived from an EMBL/GenBank/DDBJ whole genome shotgun (WGS) entry which is preliminary data.</text>
</comment>
<evidence type="ECO:0000259" key="3">
    <source>
        <dbReference type="Pfam" id="PF09992"/>
    </source>
</evidence>
<dbReference type="Proteomes" id="UP000052015">
    <property type="component" value="Unassembled WGS sequence"/>
</dbReference>
<dbReference type="EMBL" id="LKHP01000004">
    <property type="protein sequence ID" value="KRQ87187.1"/>
    <property type="molecule type" value="Genomic_DNA"/>
</dbReference>
<protein>
    <submittedName>
        <fullName evidence="4">Calcineurin-like phosphoesterase</fullName>
    </submittedName>
</protein>
<evidence type="ECO:0000313" key="4">
    <source>
        <dbReference type="EMBL" id="KRQ87187.1"/>
    </source>
</evidence>
<dbReference type="STRING" id="908809.ABG79_00985"/>